<evidence type="ECO:0000259" key="2">
    <source>
        <dbReference type="Pfam" id="PF23559"/>
    </source>
</evidence>
<name>A0A8K0MSH5_9ROSA</name>
<dbReference type="AlphaFoldDB" id="A0A8K0MSH5"/>
<dbReference type="InterPro" id="IPR058922">
    <property type="entry name" value="WHD_DRP"/>
</dbReference>
<evidence type="ECO:0000313" key="3">
    <source>
        <dbReference type="EMBL" id="KAF3456997.1"/>
    </source>
</evidence>
<proteinExistence type="predicted"/>
<evidence type="ECO:0000256" key="1">
    <source>
        <dbReference type="ARBA" id="ARBA00022737"/>
    </source>
</evidence>
<gene>
    <name evidence="3" type="ORF">FNV43_RR01654</name>
</gene>
<protein>
    <recommendedName>
        <fullName evidence="2">Disease resistance protein winged helix domain-containing protein</fullName>
    </recommendedName>
</protein>
<evidence type="ECO:0000313" key="4">
    <source>
        <dbReference type="Proteomes" id="UP000796880"/>
    </source>
</evidence>
<comment type="caution">
    <text evidence="3">The sequence shown here is derived from an EMBL/GenBank/DDBJ whole genome shotgun (WGS) entry which is preliminary data.</text>
</comment>
<organism evidence="3 4">
    <name type="scientific">Rhamnella rubrinervis</name>
    <dbReference type="NCBI Taxonomy" id="2594499"/>
    <lineage>
        <taxon>Eukaryota</taxon>
        <taxon>Viridiplantae</taxon>
        <taxon>Streptophyta</taxon>
        <taxon>Embryophyta</taxon>
        <taxon>Tracheophyta</taxon>
        <taxon>Spermatophyta</taxon>
        <taxon>Magnoliopsida</taxon>
        <taxon>eudicotyledons</taxon>
        <taxon>Gunneridae</taxon>
        <taxon>Pentapetalae</taxon>
        <taxon>rosids</taxon>
        <taxon>fabids</taxon>
        <taxon>Rosales</taxon>
        <taxon>Rhamnaceae</taxon>
        <taxon>rhamnoid group</taxon>
        <taxon>Rhamneae</taxon>
        <taxon>Rhamnella</taxon>
    </lineage>
</organism>
<dbReference type="EMBL" id="VOIH02000001">
    <property type="protein sequence ID" value="KAF3456997.1"/>
    <property type="molecule type" value="Genomic_DNA"/>
</dbReference>
<dbReference type="Pfam" id="PF23559">
    <property type="entry name" value="WHD_DRP"/>
    <property type="match status" value="1"/>
</dbReference>
<keyword evidence="1" id="KW-0677">Repeat</keyword>
<accession>A0A8K0MSH5</accession>
<keyword evidence="4" id="KW-1185">Reference proteome</keyword>
<reference evidence="3" key="1">
    <citation type="submission" date="2020-03" db="EMBL/GenBank/DDBJ databases">
        <title>A high-quality chromosome-level genome assembly of a woody plant with both climbing and erect habits, Rhamnella rubrinervis.</title>
        <authorList>
            <person name="Lu Z."/>
            <person name="Yang Y."/>
            <person name="Zhu X."/>
            <person name="Sun Y."/>
        </authorList>
    </citation>
    <scope>NUCLEOTIDE SEQUENCE</scope>
    <source>
        <strain evidence="3">BYM</strain>
        <tissue evidence="3">Leaf</tissue>
    </source>
</reference>
<feature type="domain" description="Disease resistance protein winged helix" evidence="2">
    <location>
        <begin position="118"/>
        <end position="154"/>
    </location>
</feature>
<dbReference type="Proteomes" id="UP000796880">
    <property type="component" value="Unassembled WGS sequence"/>
</dbReference>
<sequence length="154" mass="17122">MKRDYLREVKDQVRILKHDLIIMNAFFKDFAEKNVSHIVTELIDQTNGVALEYLFLNTGLVGFCSESCSELIGGPNSGGIVAEHDGASSVEGKSSSVKDLHTMYDEDLEAKLREDLSKGFEISTTNLINLWISEGLIEHIGNKKVDAVAENYLD</sequence>